<dbReference type="STRING" id="6185.A0A095AMK6"/>
<dbReference type="InterPro" id="IPR001090">
    <property type="entry name" value="Ephrin_rcpt_lig-bd_dom"/>
</dbReference>
<dbReference type="EMBL" id="KL250682">
    <property type="protein sequence ID" value="KGB35411.1"/>
    <property type="molecule type" value="Genomic_DNA"/>
</dbReference>
<accession>A0A095AMK6</accession>
<dbReference type="Pfam" id="PF01404">
    <property type="entry name" value="Ephrin_lbd"/>
    <property type="match status" value="1"/>
</dbReference>
<dbReference type="InterPro" id="IPR008979">
    <property type="entry name" value="Galactose-bd-like_sf"/>
</dbReference>
<dbReference type="Gene3D" id="2.60.120.260">
    <property type="entry name" value="Galactose-binding domain-like"/>
    <property type="match status" value="1"/>
</dbReference>
<dbReference type="SUPFAM" id="SSF49785">
    <property type="entry name" value="Galactose-binding domain-like"/>
    <property type="match status" value="1"/>
</dbReference>
<proteinExistence type="predicted"/>
<evidence type="ECO:0000313" key="2">
    <source>
        <dbReference type="EMBL" id="KGB35411.1"/>
    </source>
</evidence>
<reference evidence="2" key="1">
    <citation type="journal article" date="2012" name="Nat. Genet.">
        <title>Whole-genome sequence of Schistosoma haematobium.</title>
        <authorList>
            <person name="Young N.D."/>
            <person name="Jex A.R."/>
            <person name="Li B."/>
            <person name="Liu S."/>
            <person name="Yang L."/>
            <person name="Xiong Z."/>
            <person name="Li Y."/>
            <person name="Cantacessi C."/>
            <person name="Hall R.S."/>
            <person name="Xu X."/>
            <person name="Chen F."/>
            <person name="Wu X."/>
            <person name="Zerlotini A."/>
            <person name="Oliveira G."/>
            <person name="Hofmann A."/>
            <person name="Zhang G."/>
            <person name="Fang X."/>
            <person name="Kang Y."/>
            <person name="Campbell B.E."/>
            <person name="Loukas A."/>
            <person name="Ranganathan S."/>
            <person name="Rollinson D."/>
            <person name="Rinaldi G."/>
            <person name="Brindley P.J."/>
            <person name="Yang H."/>
            <person name="Wang J."/>
            <person name="Wang J."/>
            <person name="Gasser R.B."/>
        </authorList>
    </citation>
    <scope>NUCLEOTIDE SEQUENCE [LARGE SCALE GENOMIC DNA]</scope>
</reference>
<organism evidence="2">
    <name type="scientific">Schistosoma haematobium</name>
    <name type="common">Blood fluke</name>
    <dbReference type="NCBI Taxonomy" id="6185"/>
    <lineage>
        <taxon>Eukaryota</taxon>
        <taxon>Metazoa</taxon>
        <taxon>Spiralia</taxon>
        <taxon>Lophotrochozoa</taxon>
        <taxon>Platyhelminthes</taxon>
        <taxon>Trematoda</taxon>
        <taxon>Digenea</taxon>
        <taxon>Strigeidida</taxon>
        <taxon>Schistosomatoidea</taxon>
        <taxon>Schistosomatidae</taxon>
        <taxon>Schistosoma</taxon>
    </lineage>
</organism>
<dbReference type="PROSITE" id="PS51550">
    <property type="entry name" value="EPH_LBD"/>
    <property type="match status" value="1"/>
</dbReference>
<gene>
    <name evidence="2" type="ORF">MS3_03657</name>
</gene>
<sequence length="206" mass="23778">MSWTKNGDKYFGWRYQSLAGTGQIVYGICEKKHSMVHGQIKQTIELQNQSIISETRLSSSSSTLSSIEKENVPTEFWLFSPLYKTDTILNVQLEITYQMKSCLQLGYLHQSIECKEHLDILAYHSDIHLSPMVPKDFTELHRLTFQDGESFTNELITSSSLKRVTIQIRPKMKWLQIAFRDNGSCVLIDRLIIYHLSCPATKKQNV</sequence>
<name>A0A095AMK6_SCHHA</name>
<feature type="domain" description="Eph LBD" evidence="1">
    <location>
        <begin position="1"/>
        <end position="203"/>
    </location>
</feature>
<evidence type="ECO:0000259" key="1">
    <source>
        <dbReference type="PROSITE" id="PS51550"/>
    </source>
</evidence>
<dbReference type="AlphaFoldDB" id="A0A095AMK6"/>
<protein>
    <recommendedName>
        <fullName evidence="1">Eph LBD domain-containing protein</fullName>
    </recommendedName>
</protein>